<evidence type="ECO:0000256" key="3">
    <source>
        <dbReference type="ARBA" id="ARBA00012182"/>
    </source>
</evidence>
<dbReference type="InterPro" id="IPR001214">
    <property type="entry name" value="SET_dom"/>
</dbReference>
<dbReference type="PANTHER" id="PTHR45814:SF2">
    <property type="entry name" value="HISTONE-LYSINE N-METHYLTRANSFERASE SETD1"/>
    <property type="match status" value="1"/>
</dbReference>
<dbReference type="Pfam" id="PF00076">
    <property type="entry name" value="RRM_1"/>
    <property type="match status" value="1"/>
</dbReference>
<dbReference type="GO" id="GO:0003723">
    <property type="term" value="F:RNA binding"/>
    <property type="evidence" value="ECO:0007669"/>
    <property type="project" value="UniProtKB-UniRule"/>
</dbReference>
<dbReference type="GO" id="GO:0140999">
    <property type="term" value="F:histone H3K4 trimethyltransferase activity"/>
    <property type="evidence" value="ECO:0007669"/>
    <property type="project" value="UniProtKB-EC"/>
</dbReference>
<feature type="compositionally biased region" description="Basic residues" evidence="18">
    <location>
        <begin position="1446"/>
        <end position="1455"/>
    </location>
</feature>
<evidence type="ECO:0000256" key="8">
    <source>
        <dbReference type="ARBA" id="ARBA00022853"/>
    </source>
</evidence>
<dbReference type="SMART" id="SM01291">
    <property type="entry name" value="N-SET"/>
    <property type="match status" value="1"/>
</dbReference>
<dbReference type="EC" id="2.1.1.354" evidence="3"/>
<evidence type="ECO:0000256" key="11">
    <source>
        <dbReference type="ARBA" id="ARBA00023159"/>
    </source>
</evidence>
<dbReference type="GeneID" id="108265096"/>
<dbReference type="GO" id="GO:0005694">
    <property type="term" value="C:chromosome"/>
    <property type="evidence" value="ECO:0007669"/>
    <property type="project" value="UniProtKB-SubCell"/>
</dbReference>
<dbReference type="InterPro" id="IPR003616">
    <property type="entry name" value="Post-SET_dom"/>
</dbReference>
<dbReference type="STRING" id="7998.ENSIPUP00000005716"/>
<sequence>MMSESGEKEGQGDNECVESGAERTQNWSSYKLLVDPALDGGKEKLYRYDGLHFSAPNPGIHPPEVRDPRIARFWTKFKETNLPVPKFKIDENYVGPPKEVTIARLNDNIKAGFLTDMCRRFGEIQEVEVLFNPKNKKHLGIAKVIFETVRGANDAVQKLHSTSVMGNVIHVELDPRGEKRMRYFQLLVSGLYTPFTLPLGEEAWGPQSPTYSSDSHNEYDPVKRLSHGLLSSSSVLLGSTPFDCSTPMSMDTAYSSMHQDTPCSFWQDTPHGSPMSHSNPGTPQHCEGLANTTDTQDDTHTSKNIPYSTPFINSESQHTHHKPHLVQLTPHTPNTRQGSLINITQISKGHMVSGGQSHKVSRAPRGGHRGRAWGTKYQNAYNRRPEHHYVHRPGFNRSHYRSGRNLVPLVTFQGPSAAQTQPGKSLAPFIQCSSSTNKPTGQTVTEASIGNMDKEPILPVSQGRNLHQIQTLCSEPLGKTLDVPQKTPHNIFNSPPHVPEVQQQDTAVIQTPEQCVSPEPETSPSTGSFPPEPVPSSLDSRIKMLLGPQSPDSEENEMNSNSEDWVPPTIPQRSSKSGPPSPRSPDVSTQQTSFTLGFENVSPFPFPDTAEEREEPQPSNEHPSKIPVISTFCSARPAQQPSHQTATIKLSLREGETSEQPLGPGTCSSPVFSMPPPPVLLPPPPPGFPTLPPPVLPPMCGPAHRLLPPVPVRLTSPPPNLSVSPSTFYLAPKLRMGQVNRPPRCTTPSAPLPIPTRITQGKSQTVFPPPFAIRPPPTPFPGVDGVRHAPCPTFNSAAIPGYRALGPPILLPVFDPSVPPPGYFPVRESLHKATVDGVMAAVAAELRVIVKKDIHRRMVEGVAFAAFDQWWDEREHSAKISMVPVKSGESKEKEPVKLKVLHPWQTVESTGSEGTILGTGLGLGLRSALKLPSFKVKRKAPSGDDPMEDKKSGPSCSPDHTLSEEAEAGQETRIQNEEVDKPRKEQGVPVVKRRHARPLELDSEEDEEQEEEEKEENSGIVEELGSEQEDSKKPKNSNSEQEEDEDETEDEGDRKEGRFSAVNGERREGRLSAVREDETHSDKEVISIASSESSSIVDYESTLSSRSDSSSSDESCYSSDGGESEEDYADDGESPLSETPEEERAVEEIWISSDEDLEEHVSRTPAPSSVNSWEDELDPPLTPSAPLSNDGDPDDTLLGTDAQGELRVQVFLHSYGCQDPVTQHLSNKLELSDPALLPSILEPELQCPPSPAYREFSSNETELEDSGYTNELIEDSGNLRPPTPTGSLSESEPELELRHRLSPPAADEVELPCTPGGGFETETETLVLSPAPTTPLPPPPSPTGFHLFPSPPLHLSPPPFPSSYPAYEETPKTPGRNNREEQIHHTAVITRDAVLRMATHSPFSPSYLSVSPHTGSGVPRTPGRDTNPSSPLSEDSEVNVQQREHWRGRRPRYSHQIHVHITSSSPYSSDSSSSETQDLSFSTNRFSRFDIAHLRKRRERMQRRRRMILSQRNRQNKDDIQHTPVRSLLTKSSSCDAAPDLSLELAAQAKKPLQGLENRLENRIHQGPLENQRLPEPLFPWRKRKSWPHTSLFAPRSKRRERLLINAVWTKGVNMEEIRHLKASYETMLLQNNTFDWLRSTHWVPHPPSSVPLEWPPKLPSGVRYHMTGSARTEGFYVISKTDKLRYLQHTHASSGELTAGSQNAPAQLPSSSRSGSDFRAEQRRLLSSFSCDSDLLKFNQLKFRKKRLRFSRSHIHDWGLFAEEPIAADEMVIEYVGQSIRQVIADMRERRYEHEGIGSSYLFRVNQDTIIDATKCGNLARFINHSCNPNCYAKVITVEAKKKIVIYSRQPISVNEEITYDYKFPIEDEKIPCLCGAENCRGTLN</sequence>
<comment type="subcellular location">
    <subcellularLocation>
        <location evidence="2">Chromosome</location>
    </subcellularLocation>
    <subcellularLocation>
        <location evidence="1">Nucleus</location>
    </subcellularLocation>
</comment>
<feature type="compositionally biased region" description="Basic and acidic residues" evidence="18">
    <location>
        <begin position="1"/>
        <end position="11"/>
    </location>
</feature>
<dbReference type="PROSITE" id="PS50280">
    <property type="entry name" value="SET"/>
    <property type="match status" value="1"/>
</dbReference>
<dbReference type="Gene3D" id="3.30.70.330">
    <property type="match status" value="1"/>
</dbReference>
<feature type="compositionally biased region" description="Acidic residues" evidence="18">
    <location>
        <begin position="1001"/>
        <end position="1015"/>
    </location>
</feature>
<evidence type="ECO:0000256" key="6">
    <source>
        <dbReference type="ARBA" id="ARBA00022679"/>
    </source>
</evidence>
<evidence type="ECO:0000256" key="5">
    <source>
        <dbReference type="ARBA" id="ARBA00022603"/>
    </source>
</evidence>
<dbReference type="FunFam" id="2.170.270.10:FF:000010">
    <property type="entry name" value="Histone-lysine N-methyltransferase"/>
    <property type="match status" value="1"/>
</dbReference>
<keyword evidence="4" id="KW-0158">Chromosome</keyword>
<keyword evidence="6" id="KW-0808">Transferase</keyword>
<evidence type="ECO:0000256" key="13">
    <source>
        <dbReference type="ARBA" id="ARBA00023242"/>
    </source>
</evidence>
<dbReference type="Pfam" id="PF00856">
    <property type="entry name" value="SET"/>
    <property type="match status" value="1"/>
</dbReference>
<dbReference type="PANTHER" id="PTHR45814">
    <property type="entry name" value="HISTONE-LYSINE N-METHYLTRANSFERASE SETD1"/>
    <property type="match status" value="1"/>
</dbReference>
<feature type="compositionally biased region" description="Pro residues" evidence="18">
    <location>
        <begin position="1353"/>
        <end position="1362"/>
    </location>
</feature>
<proteinExistence type="predicted"/>
<dbReference type="CDD" id="cd19169">
    <property type="entry name" value="SET_SETD1"/>
    <property type="match status" value="1"/>
</dbReference>
<evidence type="ECO:0000259" key="21">
    <source>
        <dbReference type="PROSITE" id="PS50868"/>
    </source>
</evidence>
<accession>A0A2D0QWA4</accession>
<evidence type="ECO:0000313" key="23">
    <source>
        <dbReference type="RefSeq" id="XP_017322698.1"/>
    </source>
</evidence>
<keyword evidence="12" id="KW-0804">Transcription</keyword>
<feature type="region of interest" description="Disordered" evidence="18">
    <location>
        <begin position="1353"/>
        <end position="1382"/>
    </location>
</feature>
<dbReference type="Gene3D" id="2.170.270.10">
    <property type="entry name" value="SET domain"/>
    <property type="match status" value="1"/>
</dbReference>
<evidence type="ECO:0000256" key="18">
    <source>
        <dbReference type="SAM" id="MobiDB-lite"/>
    </source>
</evidence>
<dbReference type="SMART" id="SM00360">
    <property type="entry name" value="RRM"/>
    <property type="match status" value="1"/>
</dbReference>
<feature type="domain" description="Post-SET" evidence="21">
    <location>
        <begin position="1870"/>
        <end position="1886"/>
    </location>
</feature>
<dbReference type="InterPro" id="IPR012677">
    <property type="entry name" value="Nucleotide-bd_a/b_plait_sf"/>
</dbReference>
<feature type="region of interest" description="Disordered" evidence="18">
    <location>
        <begin position="739"/>
        <end position="761"/>
    </location>
</feature>
<dbReference type="CTD" id="571274"/>
<dbReference type="Proteomes" id="UP000221080">
    <property type="component" value="Chromosome 5"/>
</dbReference>
<keyword evidence="11" id="KW-0010">Activator</keyword>
<evidence type="ECO:0000256" key="14">
    <source>
        <dbReference type="ARBA" id="ARBA00047571"/>
    </source>
</evidence>
<gene>
    <name evidence="23" type="primary">setd1bb</name>
</gene>
<keyword evidence="22" id="KW-1185">Reference proteome</keyword>
<evidence type="ECO:0000256" key="2">
    <source>
        <dbReference type="ARBA" id="ARBA00004286"/>
    </source>
</evidence>
<feature type="region of interest" description="Disordered" evidence="18">
    <location>
        <begin position="937"/>
        <end position="1202"/>
    </location>
</feature>
<keyword evidence="10" id="KW-0805">Transcription regulation</keyword>
<dbReference type="InterPro" id="IPR044570">
    <property type="entry name" value="Set1-like"/>
</dbReference>
<feature type="compositionally biased region" description="Low complexity" evidence="18">
    <location>
        <begin position="517"/>
        <end position="529"/>
    </location>
</feature>
<feature type="compositionally biased region" description="Low complexity" evidence="18">
    <location>
        <begin position="1086"/>
        <end position="1121"/>
    </location>
</feature>
<dbReference type="SMART" id="SM00317">
    <property type="entry name" value="SET"/>
    <property type="match status" value="1"/>
</dbReference>
<dbReference type="InterPro" id="IPR046341">
    <property type="entry name" value="SET_dom_sf"/>
</dbReference>
<dbReference type="RefSeq" id="XP_017322698.1">
    <property type="nucleotide sequence ID" value="XM_017467209.3"/>
</dbReference>
<keyword evidence="5" id="KW-0489">Methyltransferase</keyword>
<comment type="catalytic activity">
    <reaction evidence="15">
        <text>N(6)-methyl-L-lysyl(4)-[histone H3] + S-adenosyl-L-methionine = N(6),N(6)-dimethyl-L-lysyl(4)-[histone H3] + S-adenosyl-L-homocysteine + H(+)</text>
        <dbReference type="Rhea" id="RHEA:60268"/>
        <dbReference type="Rhea" id="RHEA-COMP:15540"/>
        <dbReference type="Rhea" id="RHEA-COMP:15543"/>
        <dbReference type="ChEBI" id="CHEBI:15378"/>
        <dbReference type="ChEBI" id="CHEBI:57856"/>
        <dbReference type="ChEBI" id="CHEBI:59789"/>
        <dbReference type="ChEBI" id="CHEBI:61929"/>
        <dbReference type="ChEBI" id="CHEBI:61976"/>
    </reaction>
</comment>
<dbReference type="KEGG" id="ipu:108265096"/>
<feature type="compositionally biased region" description="Basic residues" evidence="18">
    <location>
        <begin position="359"/>
        <end position="371"/>
    </location>
</feature>
<feature type="region of interest" description="Disordered" evidence="18">
    <location>
        <begin position="269"/>
        <end position="334"/>
    </location>
</feature>
<evidence type="ECO:0000256" key="12">
    <source>
        <dbReference type="ARBA" id="ARBA00023163"/>
    </source>
</evidence>
<feature type="region of interest" description="Disordered" evidence="18">
    <location>
        <begin position="1402"/>
        <end position="1455"/>
    </location>
</feature>
<dbReference type="OrthoDB" id="308383at2759"/>
<protein>
    <recommendedName>
        <fullName evidence="3">[histone H3]-lysine(4) N-trimethyltransferase</fullName>
        <ecNumber evidence="3">2.1.1.354</ecNumber>
    </recommendedName>
</protein>
<keyword evidence="7" id="KW-0949">S-adenosyl-L-methionine</keyword>
<feature type="region of interest" description="Disordered" evidence="18">
    <location>
        <begin position="1696"/>
        <end position="1716"/>
    </location>
</feature>
<dbReference type="InterPro" id="IPR037841">
    <property type="entry name" value="SET_SETD1A/B"/>
</dbReference>
<reference evidence="22" key="1">
    <citation type="journal article" date="2016" name="Nat. Commun.">
        <title>The channel catfish genome sequence provides insights into the evolution of scale formation in teleosts.</title>
        <authorList>
            <person name="Liu Z."/>
            <person name="Liu S."/>
            <person name="Yao J."/>
            <person name="Bao L."/>
            <person name="Zhang J."/>
            <person name="Li Y."/>
            <person name="Jiang C."/>
            <person name="Sun L."/>
            <person name="Wang R."/>
            <person name="Zhang Y."/>
            <person name="Zhou T."/>
            <person name="Zeng Q."/>
            <person name="Fu Q."/>
            <person name="Gao S."/>
            <person name="Li N."/>
            <person name="Koren S."/>
            <person name="Jiang Y."/>
            <person name="Zimin A."/>
            <person name="Xu P."/>
            <person name="Phillippy A.M."/>
            <person name="Geng X."/>
            <person name="Song L."/>
            <person name="Sun F."/>
            <person name="Li C."/>
            <person name="Wang X."/>
            <person name="Chen A."/>
            <person name="Jin Y."/>
            <person name="Yuan Z."/>
            <person name="Yang Y."/>
            <person name="Tan S."/>
            <person name="Peatman E."/>
            <person name="Lu J."/>
            <person name="Qin Z."/>
            <person name="Dunham R."/>
            <person name="Li Z."/>
            <person name="Sonstegard T."/>
            <person name="Feng J."/>
            <person name="Danzmann R.G."/>
            <person name="Schroeder S."/>
            <person name="Scheffler B."/>
            <person name="Duke M.V."/>
            <person name="Ballard L."/>
            <person name="Kucuktas H."/>
            <person name="Kaltenboeck L."/>
            <person name="Liu H."/>
            <person name="Armbruster J."/>
            <person name="Xie Y."/>
            <person name="Kirby M.L."/>
            <person name="Tian Y."/>
            <person name="Flanagan M.E."/>
            <person name="Mu W."/>
            <person name="Waldbieser G.C."/>
        </authorList>
    </citation>
    <scope>NUCLEOTIDE SEQUENCE [LARGE SCALE GENOMIC DNA]</scope>
    <source>
        <strain evidence="22">SDA103</strain>
    </source>
</reference>
<feature type="domain" description="RRM" evidence="19">
    <location>
        <begin position="98"/>
        <end position="176"/>
    </location>
</feature>
<evidence type="ECO:0000256" key="10">
    <source>
        <dbReference type="ARBA" id="ARBA00023015"/>
    </source>
</evidence>
<feature type="compositionally biased region" description="Acidic residues" evidence="18">
    <location>
        <begin position="1122"/>
        <end position="1141"/>
    </location>
</feature>
<keyword evidence="8" id="KW-0156">Chromatin regulator</keyword>
<dbReference type="InterPro" id="IPR000504">
    <property type="entry name" value="RRM_dom"/>
</dbReference>
<feature type="domain" description="SET" evidence="20">
    <location>
        <begin position="1747"/>
        <end position="1864"/>
    </location>
</feature>
<dbReference type="InterPro" id="IPR035979">
    <property type="entry name" value="RBD_domain_sf"/>
</dbReference>
<feature type="region of interest" description="Disordered" evidence="18">
    <location>
        <begin position="1242"/>
        <end position="1294"/>
    </location>
</feature>
<feature type="compositionally biased region" description="Polar residues" evidence="18">
    <location>
        <begin position="1402"/>
        <end position="1414"/>
    </location>
</feature>
<evidence type="ECO:0000256" key="4">
    <source>
        <dbReference type="ARBA" id="ARBA00022454"/>
    </source>
</evidence>
<dbReference type="PROSITE" id="PS50868">
    <property type="entry name" value="POST_SET"/>
    <property type="match status" value="1"/>
</dbReference>
<dbReference type="GO" id="GO:0048188">
    <property type="term" value="C:Set1C/COMPASS complex"/>
    <property type="evidence" value="ECO:0007669"/>
    <property type="project" value="InterPro"/>
</dbReference>
<dbReference type="SMART" id="SM00508">
    <property type="entry name" value="PostSET"/>
    <property type="match status" value="1"/>
</dbReference>
<evidence type="ECO:0000256" key="16">
    <source>
        <dbReference type="ARBA" id="ARBA00049129"/>
    </source>
</evidence>
<feature type="compositionally biased region" description="Polar residues" evidence="18">
    <location>
        <begin position="586"/>
        <end position="595"/>
    </location>
</feature>
<evidence type="ECO:0000313" key="22">
    <source>
        <dbReference type="Proteomes" id="UP000221080"/>
    </source>
</evidence>
<feature type="compositionally biased region" description="Acidic residues" evidence="18">
    <location>
        <begin position="1040"/>
        <end position="1051"/>
    </location>
</feature>
<dbReference type="GO" id="GO:0032259">
    <property type="term" value="P:methylation"/>
    <property type="evidence" value="ECO:0007669"/>
    <property type="project" value="UniProtKB-KW"/>
</dbReference>
<comment type="catalytic activity">
    <reaction evidence="14">
        <text>L-lysyl(4)-[histone H3] + 3 S-adenosyl-L-methionine = N(6),N(6),N(6)-trimethyl-L-lysyl(4)-[histone H3] + 3 S-adenosyl-L-homocysteine + 3 H(+)</text>
        <dbReference type="Rhea" id="RHEA:60260"/>
        <dbReference type="Rhea" id="RHEA-COMP:15537"/>
        <dbReference type="Rhea" id="RHEA-COMP:15547"/>
        <dbReference type="ChEBI" id="CHEBI:15378"/>
        <dbReference type="ChEBI" id="CHEBI:29969"/>
        <dbReference type="ChEBI" id="CHEBI:57856"/>
        <dbReference type="ChEBI" id="CHEBI:59789"/>
        <dbReference type="ChEBI" id="CHEBI:61961"/>
        <dbReference type="EC" id="2.1.1.354"/>
    </reaction>
</comment>
<feature type="region of interest" description="Disordered" evidence="18">
    <location>
        <begin position="349"/>
        <end position="372"/>
    </location>
</feature>
<feature type="compositionally biased region" description="Basic and acidic residues" evidence="18">
    <location>
        <begin position="974"/>
        <end position="986"/>
    </location>
</feature>
<feature type="region of interest" description="Disordered" evidence="18">
    <location>
        <begin position="1"/>
        <end position="22"/>
    </location>
</feature>
<evidence type="ECO:0000259" key="20">
    <source>
        <dbReference type="PROSITE" id="PS50280"/>
    </source>
</evidence>
<evidence type="ECO:0000256" key="15">
    <source>
        <dbReference type="ARBA" id="ARBA00047583"/>
    </source>
</evidence>
<evidence type="ECO:0000259" key="19">
    <source>
        <dbReference type="PROSITE" id="PS50102"/>
    </source>
</evidence>
<evidence type="ECO:0000256" key="7">
    <source>
        <dbReference type="ARBA" id="ARBA00022691"/>
    </source>
</evidence>
<feature type="compositionally biased region" description="Basic and acidic residues" evidence="18">
    <location>
        <begin position="1052"/>
        <end position="1085"/>
    </location>
</feature>
<feature type="compositionally biased region" description="Polar residues" evidence="18">
    <location>
        <begin position="1424"/>
        <end position="1441"/>
    </location>
</feature>
<evidence type="ECO:0000256" key="17">
    <source>
        <dbReference type="PROSITE-ProRule" id="PRU00176"/>
    </source>
</evidence>
<feature type="compositionally biased region" description="Polar residues" evidence="18">
    <location>
        <begin position="302"/>
        <end position="316"/>
    </location>
</feature>
<evidence type="ECO:0000256" key="9">
    <source>
        <dbReference type="ARBA" id="ARBA00022884"/>
    </source>
</evidence>
<dbReference type="Pfam" id="PF11764">
    <property type="entry name" value="N-SET"/>
    <property type="match status" value="1"/>
</dbReference>
<keyword evidence="9 17" id="KW-0694">RNA-binding</keyword>
<dbReference type="FunFam" id="3.30.70.330:FF:000178">
    <property type="entry name" value="Histone-lysine N-methyltransferase"/>
    <property type="match status" value="1"/>
</dbReference>
<comment type="catalytic activity">
    <reaction evidence="16">
        <text>N(6),N(6)-dimethyl-L-lysyl(4)-[histone H3] + S-adenosyl-L-methionine = N(6),N(6),N(6)-trimethyl-L-lysyl(4)-[histone H3] + S-adenosyl-L-homocysteine + H(+)</text>
        <dbReference type="Rhea" id="RHEA:60272"/>
        <dbReference type="Rhea" id="RHEA-COMP:15537"/>
        <dbReference type="Rhea" id="RHEA-COMP:15540"/>
        <dbReference type="ChEBI" id="CHEBI:15378"/>
        <dbReference type="ChEBI" id="CHEBI:57856"/>
        <dbReference type="ChEBI" id="CHEBI:59789"/>
        <dbReference type="ChEBI" id="CHEBI:61961"/>
        <dbReference type="ChEBI" id="CHEBI:61976"/>
    </reaction>
</comment>
<organism evidence="22 23">
    <name type="scientific">Ictalurus punctatus</name>
    <name type="common">Channel catfish</name>
    <name type="synonym">Silurus punctatus</name>
    <dbReference type="NCBI Taxonomy" id="7998"/>
    <lineage>
        <taxon>Eukaryota</taxon>
        <taxon>Metazoa</taxon>
        <taxon>Chordata</taxon>
        <taxon>Craniata</taxon>
        <taxon>Vertebrata</taxon>
        <taxon>Euteleostomi</taxon>
        <taxon>Actinopterygii</taxon>
        <taxon>Neopterygii</taxon>
        <taxon>Teleostei</taxon>
        <taxon>Ostariophysi</taxon>
        <taxon>Siluriformes</taxon>
        <taxon>Ictaluridae</taxon>
        <taxon>Ictalurus</taxon>
    </lineage>
</organism>
<reference evidence="23" key="2">
    <citation type="submission" date="2025-08" db="UniProtKB">
        <authorList>
            <consortium name="RefSeq"/>
        </authorList>
    </citation>
    <scope>IDENTIFICATION</scope>
    <source>
        <tissue evidence="23">Blood</tissue>
    </source>
</reference>
<dbReference type="PROSITE" id="PS50102">
    <property type="entry name" value="RRM"/>
    <property type="match status" value="1"/>
</dbReference>
<keyword evidence="13" id="KW-0539">Nucleus</keyword>
<evidence type="ECO:0000256" key="1">
    <source>
        <dbReference type="ARBA" id="ARBA00004123"/>
    </source>
</evidence>
<feature type="region of interest" description="Disordered" evidence="18">
    <location>
        <begin position="479"/>
        <end position="626"/>
    </location>
</feature>
<name>A0A2D0QWA4_ICTPU</name>
<dbReference type="SUPFAM" id="SSF82199">
    <property type="entry name" value="SET domain"/>
    <property type="match status" value="1"/>
</dbReference>
<dbReference type="InterPro" id="IPR024657">
    <property type="entry name" value="COMPASS_Set1_N-SET"/>
</dbReference>
<dbReference type="SUPFAM" id="SSF54928">
    <property type="entry name" value="RNA-binding domain, RBD"/>
    <property type="match status" value="1"/>
</dbReference>
<feature type="compositionally biased region" description="Polar residues" evidence="18">
    <location>
        <begin position="501"/>
        <end position="514"/>
    </location>
</feature>